<evidence type="ECO:0000256" key="4">
    <source>
        <dbReference type="ARBA" id="ARBA00018350"/>
    </source>
</evidence>
<evidence type="ECO:0000256" key="3">
    <source>
        <dbReference type="ARBA" id="ARBA00007676"/>
    </source>
</evidence>
<feature type="compositionally biased region" description="Basic and acidic residues" evidence="11">
    <location>
        <begin position="610"/>
        <end position="620"/>
    </location>
</feature>
<dbReference type="Proteomes" id="UP001623330">
    <property type="component" value="Unassembled WGS sequence"/>
</dbReference>
<gene>
    <name evidence="13" type="ORF">RNJ44_01827</name>
</gene>
<keyword evidence="8 9" id="KW-0687">Ribonucleoprotein</keyword>
<comment type="similarity">
    <text evidence="3 9">Belongs to the SRP72 family.</text>
</comment>
<dbReference type="InterPro" id="IPR019734">
    <property type="entry name" value="TPR_rpt"/>
</dbReference>
<dbReference type="PANTHER" id="PTHR14094:SF9">
    <property type="entry name" value="SIGNAL RECOGNITION PARTICLE SUBUNIT SRP72"/>
    <property type="match status" value="1"/>
</dbReference>
<dbReference type="PIRSF" id="PIRSF038922">
    <property type="entry name" value="SRP72"/>
    <property type="match status" value="1"/>
</dbReference>
<dbReference type="Gene3D" id="1.25.40.10">
    <property type="entry name" value="Tetratricopeptide repeat domain"/>
    <property type="match status" value="2"/>
</dbReference>
<keyword evidence="14" id="KW-1185">Reference proteome</keyword>
<sequence length="643" mass="73547">MVQKNLTDLLSQLDVQSSNDEHSRAEATCKQLLGGGCSNQGEVFRHWLVALIKQDKYQKALQLLSNYKKIDEKHGNEFALEKLYIYYKLNIVDKFEALYKNIAGNKTNLDRGLLHIRAQFCFKNGDDKEALEVYKMLSENNGGHDNETELRCNTVAPLTSSPTLTTPSEIKADVMSLLSSEESYDLLFNYSIILVSVEELELASKVLNKAYELAITEGYQNDIDTIELQRAYLLQISGQSKESKQILKPLLERLVPGSPLHLVAKSNNLSFVDYSKFNTNFSFLLRELNQEKFYTYNLQQYSHKQWSVIQNNILFLHLFNNNEIHEKKSLLSKTLHNYEKLVDNVVLEPYKTQAKKLYHFALKSIQSGNQGNTIGNLLVAVQFLVVEKEYENAIRLCEQFINHDGYKKGEPSQFDERHMVVCSILFQLYRLSSRNTNINKLAETLNKLPTTSISEYARFWIHIGYEYLANGELEKAKETINKVLQNANNLSSEDSEIIQAVLSTGENIFDEASRLVEDIDVDELLSKGIKPIAPKSADKAPAALLRAQKKKIDIRKKKKRTMRAKKFLSKRENVKKNPDPERWLPMKDRSSYRPKKRQLGKNTQGGATTKKIEQSLDITKKTAAKTANAKSKSKPKSKKKGRK</sequence>
<evidence type="ECO:0000256" key="11">
    <source>
        <dbReference type="SAM" id="MobiDB-lite"/>
    </source>
</evidence>
<keyword evidence="5 9" id="KW-0963">Cytoplasm</keyword>
<dbReference type="InterPro" id="IPR011990">
    <property type="entry name" value="TPR-like_helical_dom_sf"/>
</dbReference>
<name>A0ABR4NNW9_9SACH</name>
<comment type="subcellular location">
    <subcellularLocation>
        <location evidence="2 9">Cytoplasm</location>
    </subcellularLocation>
    <subcellularLocation>
        <location evidence="1">Endoplasmic reticulum</location>
    </subcellularLocation>
</comment>
<feature type="region of interest" description="Disordered" evidence="11">
    <location>
        <begin position="552"/>
        <end position="643"/>
    </location>
</feature>
<evidence type="ECO:0000313" key="13">
    <source>
        <dbReference type="EMBL" id="KAL3229691.1"/>
    </source>
</evidence>
<keyword evidence="10" id="KW-0802">TPR repeat</keyword>
<evidence type="ECO:0000256" key="9">
    <source>
        <dbReference type="PIRNR" id="PIRNR038922"/>
    </source>
</evidence>
<dbReference type="EMBL" id="JBEVYD010000011">
    <property type="protein sequence ID" value="KAL3229691.1"/>
    <property type="molecule type" value="Genomic_DNA"/>
</dbReference>
<feature type="repeat" description="TPR" evidence="10">
    <location>
        <begin position="457"/>
        <end position="490"/>
    </location>
</feature>
<protein>
    <recommendedName>
        <fullName evidence="4 9">Signal recognition particle subunit SRP72</fullName>
    </recommendedName>
</protein>
<evidence type="ECO:0000256" key="8">
    <source>
        <dbReference type="ARBA" id="ARBA00023274"/>
    </source>
</evidence>
<comment type="function">
    <text evidence="9">Component of the signal recognition particle (SRP) complex, a ribonucleoprotein complex that mediates the cotranslational targeting of secretory and membrane proteins to the endoplasmic reticulum (ER).</text>
</comment>
<keyword evidence="6" id="KW-0256">Endoplasmic reticulum</keyword>
<evidence type="ECO:0000256" key="5">
    <source>
        <dbReference type="ARBA" id="ARBA00022490"/>
    </source>
</evidence>
<feature type="compositionally biased region" description="Basic residues" evidence="11">
    <location>
        <begin position="552"/>
        <end position="568"/>
    </location>
</feature>
<feature type="compositionally biased region" description="Basic residues" evidence="11">
    <location>
        <begin position="631"/>
        <end position="643"/>
    </location>
</feature>
<dbReference type="InterPro" id="IPR026270">
    <property type="entry name" value="SRP72"/>
</dbReference>
<comment type="caution">
    <text evidence="13">The sequence shown here is derived from an EMBL/GenBank/DDBJ whole genome shotgun (WGS) entry which is preliminary data.</text>
</comment>
<dbReference type="SUPFAM" id="SSF48452">
    <property type="entry name" value="TPR-like"/>
    <property type="match status" value="1"/>
</dbReference>
<evidence type="ECO:0000259" key="12">
    <source>
        <dbReference type="Pfam" id="PF08492"/>
    </source>
</evidence>
<keyword evidence="7 9" id="KW-0733">Signal recognition particle</keyword>
<dbReference type="InterPro" id="IPR013699">
    <property type="entry name" value="Signal_recog_part_SRP72_RNA-bd"/>
</dbReference>
<feature type="domain" description="Signal recognition particle SRP72 subunit RNA-binding" evidence="12">
    <location>
        <begin position="550"/>
        <end position="594"/>
    </location>
</feature>
<proteinExistence type="inferred from homology"/>
<evidence type="ECO:0000256" key="10">
    <source>
        <dbReference type="PROSITE-ProRule" id="PRU00339"/>
    </source>
</evidence>
<evidence type="ECO:0000313" key="14">
    <source>
        <dbReference type="Proteomes" id="UP001623330"/>
    </source>
</evidence>
<dbReference type="PROSITE" id="PS50005">
    <property type="entry name" value="TPR"/>
    <property type="match status" value="1"/>
</dbReference>
<reference evidence="13 14" key="1">
    <citation type="submission" date="2024-05" db="EMBL/GenBank/DDBJ databases">
        <title>Long read based assembly of the Candida bracarensis genome reveals expanded adhesin content.</title>
        <authorList>
            <person name="Marcet-Houben M."/>
            <person name="Ksiezopolska E."/>
            <person name="Gabaldon T."/>
        </authorList>
    </citation>
    <scope>NUCLEOTIDE SEQUENCE [LARGE SCALE GENOMIC DNA]</scope>
    <source>
        <strain evidence="13 14">CBM6</strain>
    </source>
</reference>
<evidence type="ECO:0000256" key="7">
    <source>
        <dbReference type="ARBA" id="ARBA00023135"/>
    </source>
</evidence>
<feature type="compositionally biased region" description="Basic and acidic residues" evidence="11">
    <location>
        <begin position="569"/>
        <end position="591"/>
    </location>
</feature>
<evidence type="ECO:0000256" key="2">
    <source>
        <dbReference type="ARBA" id="ARBA00004496"/>
    </source>
</evidence>
<organism evidence="13 14">
    <name type="scientific">Nakaseomyces bracarensis</name>
    <dbReference type="NCBI Taxonomy" id="273131"/>
    <lineage>
        <taxon>Eukaryota</taxon>
        <taxon>Fungi</taxon>
        <taxon>Dikarya</taxon>
        <taxon>Ascomycota</taxon>
        <taxon>Saccharomycotina</taxon>
        <taxon>Saccharomycetes</taxon>
        <taxon>Saccharomycetales</taxon>
        <taxon>Saccharomycetaceae</taxon>
        <taxon>Nakaseomyces</taxon>
    </lineage>
</organism>
<accession>A0ABR4NNW9</accession>
<dbReference type="PANTHER" id="PTHR14094">
    <property type="entry name" value="SIGNAL RECOGNITION PARTICLE 72"/>
    <property type="match status" value="1"/>
</dbReference>
<evidence type="ECO:0000256" key="6">
    <source>
        <dbReference type="ARBA" id="ARBA00022824"/>
    </source>
</evidence>
<dbReference type="Pfam" id="PF08492">
    <property type="entry name" value="SRP72"/>
    <property type="match status" value="1"/>
</dbReference>
<evidence type="ECO:0000256" key="1">
    <source>
        <dbReference type="ARBA" id="ARBA00004240"/>
    </source>
</evidence>